<evidence type="ECO:0008006" key="4">
    <source>
        <dbReference type="Google" id="ProtNLM"/>
    </source>
</evidence>
<organism evidence="2 3">
    <name type="scientific">Nocardioides simplex</name>
    <name type="common">Arthrobacter simplex</name>
    <dbReference type="NCBI Taxonomy" id="2045"/>
    <lineage>
        <taxon>Bacteria</taxon>
        <taxon>Bacillati</taxon>
        <taxon>Actinomycetota</taxon>
        <taxon>Actinomycetes</taxon>
        <taxon>Propionibacteriales</taxon>
        <taxon>Nocardioidaceae</taxon>
        <taxon>Pimelobacter</taxon>
    </lineage>
</organism>
<comment type="caution">
    <text evidence="2">The sequence shown here is derived from an EMBL/GenBank/DDBJ whole genome shotgun (WGS) entry which is preliminary data.</text>
</comment>
<dbReference type="AlphaFoldDB" id="A0A7J5DR70"/>
<name>A0A7J5DR70_NOCSI</name>
<evidence type="ECO:0000313" key="3">
    <source>
        <dbReference type="Proteomes" id="UP000449906"/>
    </source>
</evidence>
<evidence type="ECO:0000313" key="2">
    <source>
        <dbReference type="EMBL" id="KAB2807245.1"/>
    </source>
</evidence>
<proteinExistence type="predicted"/>
<sequence length="233" mass="24565">MQRITTATAAWGLRVAAVASLAMALLWALGPNGTDSADLVDLPGTERLTTSEALSGWATAPRAAVDLRPVPDDRPAWISVRPDSVPEGSPTPDGYAELRIGPGVQLWDPSRAQQLAFVALQVLTWLTIAGLWWMLAAMAASMGRRTPFTTSNARRLTVAGVVLLVGGLVHSIAGHVVLSRMVESSSLADRVRPVPYGLLDLPWGTLAVGAAVLAVGLVWRHGVTLAADVEDLV</sequence>
<feature type="transmembrane region" description="Helical" evidence="1">
    <location>
        <begin position="201"/>
        <end position="219"/>
    </location>
</feature>
<feature type="transmembrane region" description="Helical" evidence="1">
    <location>
        <begin position="156"/>
        <end position="181"/>
    </location>
</feature>
<keyword evidence="1" id="KW-0812">Transmembrane</keyword>
<feature type="transmembrane region" description="Helical" evidence="1">
    <location>
        <begin position="12"/>
        <end position="30"/>
    </location>
</feature>
<evidence type="ECO:0000256" key="1">
    <source>
        <dbReference type="SAM" id="Phobius"/>
    </source>
</evidence>
<gene>
    <name evidence="2" type="ORF">F9L07_27585</name>
</gene>
<dbReference type="RefSeq" id="WP_151583115.1">
    <property type="nucleotide sequence ID" value="NZ_WBVM01000006.1"/>
</dbReference>
<protein>
    <recommendedName>
        <fullName evidence="4">DUF2975 domain-containing protein</fullName>
    </recommendedName>
</protein>
<keyword evidence="1" id="KW-1133">Transmembrane helix</keyword>
<dbReference type="Proteomes" id="UP000449906">
    <property type="component" value="Unassembled WGS sequence"/>
</dbReference>
<keyword evidence="1" id="KW-0472">Membrane</keyword>
<reference evidence="2 3" key="1">
    <citation type="submission" date="2019-09" db="EMBL/GenBank/DDBJ databases">
        <title>Pimelobacter sp. isolated from Paulinella.</title>
        <authorList>
            <person name="Jeong S.E."/>
        </authorList>
    </citation>
    <scope>NUCLEOTIDE SEQUENCE [LARGE SCALE GENOMIC DNA]</scope>
    <source>
        <strain evidence="2 3">Pch-N</strain>
    </source>
</reference>
<accession>A0A7J5DR70</accession>
<feature type="transmembrane region" description="Helical" evidence="1">
    <location>
        <begin position="115"/>
        <end position="135"/>
    </location>
</feature>
<dbReference type="EMBL" id="WBVM01000006">
    <property type="protein sequence ID" value="KAB2807245.1"/>
    <property type="molecule type" value="Genomic_DNA"/>
</dbReference>